<dbReference type="NCBIfam" id="TIGR01216">
    <property type="entry name" value="ATP_synt_epsi"/>
    <property type="match status" value="1"/>
</dbReference>
<dbReference type="PANTHER" id="PTHR13822:SF10">
    <property type="entry name" value="ATP SYNTHASE EPSILON CHAIN, CHLOROPLASTIC"/>
    <property type="match status" value="1"/>
</dbReference>
<dbReference type="RefSeq" id="WP_201329618.1">
    <property type="nucleotide sequence ID" value="NZ_AP023215.1"/>
</dbReference>
<keyword evidence="6 10" id="KW-0406">Ion transport</keyword>
<evidence type="ECO:0000313" key="14">
    <source>
        <dbReference type="Proteomes" id="UP000595708"/>
    </source>
</evidence>
<dbReference type="SUPFAM" id="SSF51344">
    <property type="entry name" value="Epsilon subunit of F1F0-ATP synthase N-terminal domain"/>
    <property type="match status" value="1"/>
</dbReference>
<evidence type="ECO:0000256" key="2">
    <source>
        <dbReference type="ARBA" id="ARBA00004202"/>
    </source>
</evidence>
<organism evidence="13 14">
    <name type="scientific">Candidatus Profftella armatura</name>
    <name type="common">Diaphorina cf. continua</name>
    <dbReference type="NCBI Taxonomy" id="2661583"/>
    <lineage>
        <taxon>Bacteria</taxon>
        <taxon>Pseudomonadati</taxon>
        <taxon>Pseudomonadota</taxon>
        <taxon>Betaproteobacteria</taxon>
        <taxon>Candidatus Profftella</taxon>
    </lineage>
</organism>
<dbReference type="EMBL" id="AP023215">
    <property type="protein sequence ID" value="BCG49622.1"/>
    <property type="molecule type" value="Genomic_DNA"/>
</dbReference>
<dbReference type="GO" id="GO:0005886">
    <property type="term" value="C:plasma membrane"/>
    <property type="evidence" value="ECO:0007669"/>
    <property type="project" value="UniProtKB-SubCell"/>
</dbReference>
<dbReference type="SUPFAM" id="SSF46604">
    <property type="entry name" value="Epsilon subunit of F1F0-ATP synthase C-terminal domain"/>
    <property type="match status" value="1"/>
</dbReference>
<feature type="domain" description="ATP synthase F1 complex delta/epsilon subunit N-terminal" evidence="12">
    <location>
        <begin position="6"/>
        <end position="87"/>
    </location>
</feature>
<evidence type="ECO:0000313" key="13">
    <source>
        <dbReference type="EMBL" id="BCG49622.1"/>
    </source>
</evidence>
<evidence type="ECO:0000256" key="3">
    <source>
        <dbReference type="ARBA" id="ARBA00005712"/>
    </source>
</evidence>
<dbReference type="InterPro" id="IPR020546">
    <property type="entry name" value="ATP_synth_F1_dsu/esu_N"/>
</dbReference>
<dbReference type="GO" id="GO:0005524">
    <property type="term" value="F:ATP binding"/>
    <property type="evidence" value="ECO:0007669"/>
    <property type="project" value="UniProtKB-UniRule"/>
</dbReference>
<comment type="subcellular location">
    <subcellularLocation>
        <location evidence="2 10">Cell membrane</location>
        <topology evidence="2 10">Peripheral membrane protein</topology>
    </subcellularLocation>
</comment>
<evidence type="ECO:0000256" key="4">
    <source>
        <dbReference type="ARBA" id="ARBA00011648"/>
    </source>
</evidence>
<dbReference type="InterPro" id="IPR001469">
    <property type="entry name" value="ATP_synth_F1_dsu/esu"/>
</dbReference>
<keyword evidence="10" id="KW-1003">Cell membrane</keyword>
<evidence type="ECO:0000256" key="9">
    <source>
        <dbReference type="ARBA" id="ARBA00023310"/>
    </source>
</evidence>
<dbReference type="Pfam" id="PF02823">
    <property type="entry name" value="ATP-synt_DE_N"/>
    <property type="match status" value="1"/>
</dbReference>
<dbReference type="InterPro" id="IPR036794">
    <property type="entry name" value="ATP_F1_dsu/esu_C_sf"/>
</dbReference>
<dbReference type="PANTHER" id="PTHR13822">
    <property type="entry name" value="ATP SYNTHASE DELTA/EPSILON CHAIN"/>
    <property type="match status" value="1"/>
</dbReference>
<dbReference type="Gene3D" id="1.20.5.440">
    <property type="entry name" value="ATP synthase delta/epsilon subunit, C-terminal domain"/>
    <property type="match status" value="1"/>
</dbReference>
<evidence type="ECO:0000256" key="8">
    <source>
        <dbReference type="ARBA" id="ARBA00023196"/>
    </source>
</evidence>
<protein>
    <recommendedName>
        <fullName evidence="10">ATP synthase epsilon chain</fullName>
    </recommendedName>
    <alternativeName>
        <fullName evidence="10">ATP synthase F1 sector epsilon subunit</fullName>
    </alternativeName>
    <alternativeName>
        <fullName evidence="10">F-ATPase epsilon subunit</fullName>
    </alternativeName>
</protein>
<keyword evidence="9 10" id="KW-0066">ATP synthesis</keyword>
<evidence type="ECO:0000256" key="11">
    <source>
        <dbReference type="RuleBase" id="RU003656"/>
    </source>
</evidence>
<evidence type="ECO:0000259" key="12">
    <source>
        <dbReference type="Pfam" id="PF02823"/>
    </source>
</evidence>
<keyword evidence="8 10" id="KW-0139">CF(1)</keyword>
<accession>A0A7R6VYQ5</accession>
<gene>
    <name evidence="10 13" type="primary">atpC</name>
    <name evidence="13" type="ORF">PADco_2020</name>
</gene>
<dbReference type="Proteomes" id="UP000595708">
    <property type="component" value="Chromosome"/>
</dbReference>
<proteinExistence type="inferred from homology"/>
<comment type="subunit">
    <text evidence="4 10 11">F-type ATPases have 2 components, CF(1) - the catalytic core - and CF(0) - the membrane proton channel. CF(1) has five subunits: alpha(3), beta(3), gamma(1), delta(1), epsilon(1). CF(0) has three main subunits: a, b and c.</text>
</comment>
<reference evidence="13 14" key="1">
    <citation type="journal article" date="2020" name="Genome Biol. Evol.">
        <title>Comparative Genomics Underlines Multiple Roles of Profftella, an Obligate Symbiont of Psyllids: Providing Toxins, Vitamins, and Carotenoids.</title>
        <authorList>
            <person name="Nakabachi A."/>
            <person name="Piel J."/>
            <person name="Malenovsky I."/>
            <person name="Hirose Y."/>
        </authorList>
    </citation>
    <scope>NUCLEOTIDE SEQUENCE [LARGE SCALE GENOMIC DNA]</scope>
    <source>
        <strain evidence="13 14">Dco</strain>
    </source>
</reference>
<keyword evidence="14" id="KW-1185">Reference proteome</keyword>
<evidence type="ECO:0000256" key="5">
    <source>
        <dbReference type="ARBA" id="ARBA00022448"/>
    </source>
</evidence>
<name>A0A7R6VYQ5_9PROT</name>
<keyword evidence="5 10" id="KW-0813">Transport</keyword>
<evidence type="ECO:0000256" key="10">
    <source>
        <dbReference type="HAMAP-Rule" id="MF_00530"/>
    </source>
</evidence>
<comment type="similarity">
    <text evidence="3 10 11">Belongs to the ATPase epsilon chain family.</text>
</comment>
<dbReference type="Gene3D" id="2.60.15.10">
    <property type="entry name" value="F0F1 ATP synthase delta/epsilon subunit, N-terminal"/>
    <property type="match status" value="1"/>
</dbReference>
<evidence type="ECO:0000256" key="7">
    <source>
        <dbReference type="ARBA" id="ARBA00023136"/>
    </source>
</evidence>
<comment type="function">
    <text evidence="1 10">Produces ATP from ADP in the presence of a proton gradient across the membrane.</text>
</comment>
<dbReference type="AlphaFoldDB" id="A0A7R6VYQ5"/>
<dbReference type="NCBIfam" id="NF001847">
    <property type="entry name" value="PRK00571.1-4"/>
    <property type="match status" value="1"/>
</dbReference>
<evidence type="ECO:0000256" key="1">
    <source>
        <dbReference type="ARBA" id="ARBA00003543"/>
    </source>
</evidence>
<dbReference type="CDD" id="cd12152">
    <property type="entry name" value="F1-ATPase_delta"/>
    <property type="match status" value="1"/>
</dbReference>
<dbReference type="GO" id="GO:0046933">
    <property type="term" value="F:proton-transporting ATP synthase activity, rotational mechanism"/>
    <property type="evidence" value="ECO:0007669"/>
    <property type="project" value="UniProtKB-UniRule"/>
</dbReference>
<dbReference type="HAMAP" id="MF_00530">
    <property type="entry name" value="ATP_synth_epsil_bac"/>
    <property type="match status" value="1"/>
</dbReference>
<dbReference type="GO" id="GO:0045259">
    <property type="term" value="C:proton-transporting ATP synthase complex"/>
    <property type="evidence" value="ECO:0007669"/>
    <property type="project" value="UniProtKB-KW"/>
</dbReference>
<dbReference type="InterPro" id="IPR036771">
    <property type="entry name" value="ATPsynth_dsu/esu_N"/>
</dbReference>
<evidence type="ECO:0000256" key="6">
    <source>
        <dbReference type="ARBA" id="ARBA00023065"/>
    </source>
</evidence>
<sequence>MTIHTMHLDIVSIEGLLFSNKNIKFVVLPGELGELGIYPSHSPLITCIKPGFIRIKINKQIKEKCIFVSGGIIDIQPYSIIVLADAAIRGSDLVEEKIKKEKILLENILSDKKSNVDYSIVQSKLAIIIAQLKTIQYLRFKKYN</sequence>
<keyword evidence="10" id="KW-0375">Hydrogen ion transport</keyword>
<dbReference type="KEGG" id="parm:PADco_2020"/>
<keyword evidence="7 10" id="KW-0472">Membrane</keyword>